<gene>
    <name evidence="1" type="ORF">Ga0074812_14812</name>
</gene>
<dbReference type="Proteomes" id="UP000198802">
    <property type="component" value="Unassembled WGS sequence"/>
</dbReference>
<dbReference type="RefSeq" id="WP_091286326.1">
    <property type="nucleotide sequence ID" value="NZ_FAOZ01000048.1"/>
</dbReference>
<dbReference type="AlphaFoldDB" id="A0A0S4R0U1"/>
<keyword evidence="2" id="KW-1185">Reference proteome</keyword>
<sequence length="72" mass="7770">MSVVAACLTAASLPIIIGMLLRYLPDAILTLLAGIIALFSRDATRVRRAMTLLRVLRGTPPQSRDPSPPTQQ</sequence>
<evidence type="ECO:0000313" key="2">
    <source>
        <dbReference type="Proteomes" id="UP000198802"/>
    </source>
</evidence>
<proteinExistence type="predicted"/>
<accession>A0A0S4R0U1</accession>
<evidence type="ECO:0000313" key="1">
    <source>
        <dbReference type="EMBL" id="CUU60812.1"/>
    </source>
</evidence>
<name>A0A0S4R0U1_9ACTN</name>
<reference evidence="2" key="1">
    <citation type="submission" date="2015-11" db="EMBL/GenBank/DDBJ databases">
        <authorList>
            <person name="Varghese N."/>
        </authorList>
    </citation>
    <scope>NUCLEOTIDE SEQUENCE [LARGE SCALE GENOMIC DNA]</scope>
    <source>
        <strain evidence="2">DSM 45899</strain>
    </source>
</reference>
<protein>
    <submittedName>
        <fullName evidence="1">Uncharacterized protein</fullName>
    </submittedName>
</protein>
<organism evidence="1 2">
    <name type="scientific">Parafrankia irregularis</name>
    <dbReference type="NCBI Taxonomy" id="795642"/>
    <lineage>
        <taxon>Bacteria</taxon>
        <taxon>Bacillati</taxon>
        <taxon>Actinomycetota</taxon>
        <taxon>Actinomycetes</taxon>
        <taxon>Frankiales</taxon>
        <taxon>Frankiaceae</taxon>
        <taxon>Parafrankia</taxon>
    </lineage>
</organism>
<dbReference type="EMBL" id="FAOZ01000048">
    <property type="protein sequence ID" value="CUU60812.1"/>
    <property type="molecule type" value="Genomic_DNA"/>
</dbReference>